<protein>
    <submittedName>
        <fullName evidence="1">Uncharacterized protein</fullName>
    </submittedName>
</protein>
<gene>
    <name evidence="1" type="ORF">AFUS01_LOCUS29748</name>
</gene>
<keyword evidence="2" id="KW-1185">Reference proteome</keyword>
<evidence type="ECO:0000313" key="2">
    <source>
        <dbReference type="Proteomes" id="UP000708208"/>
    </source>
</evidence>
<comment type="caution">
    <text evidence="1">The sequence shown here is derived from an EMBL/GenBank/DDBJ whole genome shotgun (WGS) entry which is preliminary data.</text>
</comment>
<organism evidence="1 2">
    <name type="scientific">Allacma fusca</name>
    <dbReference type="NCBI Taxonomy" id="39272"/>
    <lineage>
        <taxon>Eukaryota</taxon>
        <taxon>Metazoa</taxon>
        <taxon>Ecdysozoa</taxon>
        <taxon>Arthropoda</taxon>
        <taxon>Hexapoda</taxon>
        <taxon>Collembola</taxon>
        <taxon>Symphypleona</taxon>
        <taxon>Sminthuridae</taxon>
        <taxon>Allacma</taxon>
    </lineage>
</organism>
<name>A0A8J2LB05_9HEXA</name>
<dbReference type="EMBL" id="CAJVCH010445092">
    <property type="protein sequence ID" value="CAG7819289.1"/>
    <property type="molecule type" value="Genomic_DNA"/>
</dbReference>
<sequence length="12" mass="1499">MCWELQLIMTCK</sequence>
<proteinExistence type="predicted"/>
<reference evidence="1" key="1">
    <citation type="submission" date="2021-06" db="EMBL/GenBank/DDBJ databases">
        <authorList>
            <person name="Hodson N. C."/>
            <person name="Mongue J. A."/>
            <person name="Jaron S. K."/>
        </authorList>
    </citation>
    <scope>NUCLEOTIDE SEQUENCE</scope>
</reference>
<evidence type="ECO:0000313" key="1">
    <source>
        <dbReference type="EMBL" id="CAG7819289.1"/>
    </source>
</evidence>
<accession>A0A8J2LB05</accession>
<dbReference type="Proteomes" id="UP000708208">
    <property type="component" value="Unassembled WGS sequence"/>
</dbReference>
<feature type="non-terminal residue" evidence="1">
    <location>
        <position position="1"/>
    </location>
</feature>